<dbReference type="InterPro" id="IPR016024">
    <property type="entry name" value="ARM-type_fold"/>
</dbReference>
<reference evidence="4" key="1">
    <citation type="submission" date="2013-01" db="EMBL/GenBank/DDBJ databases">
        <title>Draft Genome Sequence of a Mulberry Tree, Morus notabilis C.K. Schneid.</title>
        <authorList>
            <person name="He N."/>
            <person name="Zhao S."/>
        </authorList>
    </citation>
    <scope>NUCLEOTIDE SEQUENCE</scope>
</reference>
<dbReference type="InterPro" id="IPR044953">
    <property type="entry name" value="At1g04390-like"/>
</dbReference>
<protein>
    <submittedName>
        <fullName evidence="3">BTB/POZ domain-containing protein</fullName>
    </submittedName>
</protein>
<dbReference type="EMBL" id="KE345941">
    <property type="protein sequence ID" value="EXC21326.1"/>
    <property type="molecule type" value="Genomic_DNA"/>
</dbReference>
<keyword evidence="4" id="KW-1185">Reference proteome</keyword>
<evidence type="ECO:0000313" key="3">
    <source>
        <dbReference type="EMBL" id="EXC21326.1"/>
    </source>
</evidence>
<dbReference type="SUPFAM" id="SSF48371">
    <property type="entry name" value="ARM repeat"/>
    <property type="match status" value="1"/>
</dbReference>
<dbReference type="SUPFAM" id="SSF54695">
    <property type="entry name" value="POZ domain"/>
    <property type="match status" value="2"/>
</dbReference>
<evidence type="ECO:0000256" key="1">
    <source>
        <dbReference type="ARBA" id="ARBA00004906"/>
    </source>
</evidence>
<dbReference type="InterPro" id="IPR000210">
    <property type="entry name" value="BTB/POZ_dom"/>
</dbReference>
<dbReference type="InterPro" id="IPR059007">
    <property type="entry name" value="ARM_At1g04390"/>
</dbReference>
<dbReference type="Gene3D" id="1.25.10.10">
    <property type="entry name" value="Leucine-rich Repeat Variant"/>
    <property type="match status" value="1"/>
</dbReference>
<dbReference type="KEGG" id="mnt:21385707"/>
<dbReference type="PROSITE" id="PS50097">
    <property type="entry name" value="BTB"/>
    <property type="match status" value="2"/>
</dbReference>
<comment type="pathway">
    <text evidence="1">Protein modification; protein ubiquitination.</text>
</comment>
<feature type="domain" description="BTB" evidence="2">
    <location>
        <begin position="679"/>
        <end position="763"/>
    </location>
</feature>
<evidence type="ECO:0000259" key="2">
    <source>
        <dbReference type="PROSITE" id="PS50097"/>
    </source>
</evidence>
<dbReference type="InterPro" id="IPR011989">
    <property type="entry name" value="ARM-like"/>
</dbReference>
<feature type="domain" description="BTB" evidence="2">
    <location>
        <begin position="813"/>
        <end position="894"/>
    </location>
</feature>
<dbReference type="InterPro" id="IPR011333">
    <property type="entry name" value="SKP1/BTB/POZ_sf"/>
</dbReference>
<evidence type="ECO:0000313" key="4">
    <source>
        <dbReference type="Proteomes" id="UP000030645"/>
    </source>
</evidence>
<dbReference type="PANTHER" id="PTHR35918:SF1">
    <property type="entry name" value="BTB DOMAIN-CONTAINING PROTEIN"/>
    <property type="match status" value="1"/>
</dbReference>
<dbReference type="eggNOG" id="ENOG502QR8C">
    <property type="taxonomic scope" value="Eukaryota"/>
</dbReference>
<dbReference type="Gene3D" id="3.30.710.10">
    <property type="entry name" value="Potassium Channel Kv1.1, Chain A"/>
    <property type="match status" value="2"/>
</dbReference>
<dbReference type="OrthoDB" id="418748at2759"/>
<proteinExistence type="predicted"/>
<gene>
    <name evidence="3" type="ORF">L484_002127</name>
</gene>
<dbReference type="Pfam" id="PF26522">
    <property type="entry name" value="ARM_6"/>
    <property type="match status" value="1"/>
</dbReference>
<dbReference type="AlphaFoldDB" id="W9SCB0"/>
<dbReference type="CDD" id="cd18186">
    <property type="entry name" value="BTB_POZ_ZBTB_KLHL-like"/>
    <property type="match status" value="2"/>
</dbReference>
<accession>W9SCB0</accession>
<dbReference type="STRING" id="981085.W9SCB0"/>
<dbReference type="Pfam" id="PF00651">
    <property type="entry name" value="BTB"/>
    <property type="match status" value="1"/>
</dbReference>
<organism evidence="3 4">
    <name type="scientific">Morus notabilis</name>
    <dbReference type="NCBI Taxonomy" id="981085"/>
    <lineage>
        <taxon>Eukaryota</taxon>
        <taxon>Viridiplantae</taxon>
        <taxon>Streptophyta</taxon>
        <taxon>Embryophyta</taxon>
        <taxon>Tracheophyta</taxon>
        <taxon>Spermatophyta</taxon>
        <taxon>Magnoliopsida</taxon>
        <taxon>eudicotyledons</taxon>
        <taxon>Gunneridae</taxon>
        <taxon>Pentapetalae</taxon>
        <taxon>rosids</taxon>
        <taxon>fabids</taxon>
        <taxon>Rosales</taxon>
        <taxon>Moraceae</taxon>
        <taxon>Moreae</taxon>
        <taxon>Morus</taxon>
    </lineage>
</organism>
<sequence>MGSSKRGPDNKQSITDHTRNLHLRLQQALNLGTRRPQERPGRKWQCTDIQIQKQVVRLISAYLDSVSGVVLHNPLFKNSVPDIVEALVCTLECKNEALLSMATNATLKLVSTLPSSIMESHVLDLVSPLSSLISHRQTDIATACAKALTIALPNRTIANEKEVWDVVKRTESVSQAINNIRSFSRGAKPIEYFQQMVLLLSKVLLRWPPSRFSVWSDALLLQTLYDALANWDSDSFVKVEVLRLLSAIALCDSGAMKLLQNGEGLLEAMVQCMDSSQPHSVRVEGFKLAQGLALNAQRAFKMLSFCCEPFIRALISGISEWRMKSRKVSNDQISLIVEARILALITRWGGKHHKLFWRYGIDKVLLDLLLENFHNQLHDNSLSLKGQISIARESLNSNYSLVVRDHIWDILGCLATHWEEDFHSERHKKKLSIDMLITCACVAFVDTIQKWITHDLQRESVIRAVLLMIHSPCTYIASKIRFVLSEVLRPNRGHILKHLLSTLKNIPSRNNFDRLQIMSYVMALACYIGLPEFRVQVLELSGVRTLFTLLTWCLSNGVNEGSLGSTLYLHNSLLGRTCCLVSLEDWEGEDIIVLYILWGLGELIKHSTPHISNNLHVSSGGMRYSVPELLNNLWEICINTSAPGVRWFATFALSALGLYGFPSKLGNRIGKALSEEDHKDIRLILANGDCLSVHGVILAIRCPSLLPFEEFHISEETNGSSVPSSMGMGDRFQKEIRLSSHVDHQALSRLLDFVYFGYLQAEEELVKKLKTLAKRCNLQPLLQMLCCKVPKWGTPFPSYDLSLALGPVGHRFSDVIMEAKANETLVWTCDFCSVLVPHVHVHKVILASSCDYLHGLFCSGMMESHSKSMKVDISWEAMVKLVAWFYTDKLPNPPSGCMWENMNVEEKLHELQPYVELCWLTEFWCLENVQKACSDVIVSRLDSSGQLSVKIMQTAAHLSVEKLVEVAVICAAPFFRELWESGELGDLDEVLVDRIRFASVELSQERPL</sequence>
<name>W9SCB0_9ROSA</name>
<dbReference type="PANTHER" id="PTHR35918">
    <property type="entry name" value="OS06G0674800 PROTEIN"/>
    <property type="match status" value="1"/>
</dbReference>
<dbReference type="SMART" id="SM00225">
    <property type="entry name" value="BTB"/>
    <property type="match status" value="2"/>
</dbReference>
<dbReference type="Proteomes" id="UP000030645">
    <property type="component" value="Unassembled WGS sequence"/>
</dbReference>